<feature type="signal peptide" evidence="4">
    <location>
        <begin position="1"/>
        <end position="17"/>
    </location>
</feature>
<proteinExistence type="predicted"/>
<protein>
    <submittedName>
        <fullName evidence="5">Uncharacterized protein</fullName>
    </submittedName>
</protein>
<keyword evidence="4" id="KW-0732">Signal</keyword>
<sequence>MMFIYIMLLLFVANINCFTPNCEPKNQFKFYRFPISGCSEIFQQKCKSDPSGYFKALGRVSVVKIGETDILPTCAFYKAPALRNIYGVNSKIQVLAPGCFVDLSNLESIRLAFNYIVQIGKDVFKNVTVELLDLSWNKLVFIDTDALAEVQNLKYLNLSKNSLLTMAFNNLPTTLVDVNLANNLLNRVAINNGKFLNLSKIDLSNNLIENAAILIAYPIEEMDFTGNRLSNFDYIEVASVVKFKMGKNNFENMPRYLENLNAKEIDLYPNPWSCQELFTLWEYLIIFDTRLAPQDKGKNPPAECSAVSGNILTAKKPRSTPCEDDHQCPDFMVCKSKKCWDPCDSSLCHESNGCEAKNHQFLCTCPKNLLSDPLDVLGKCQNVECFRHADCSNELSCIDKKCIPFNAALSPERPPPSTSRPPPSTRFTRRPTTTTTRPPPYHQNTDFNKTPPPLVSDVPWWFDDIPKYVPSIDSPTHVKN</sequence>
<accession>A0A9N9MD50</accession>
<dbReference type="Proteomes" id="UP001152799">
    <property type="component" value="Chromosome 1"/>
</dbReference>
<evidence type="ECO:0000256" key="3">
    <source>
        <dbReference type="SAM" id="MobiDB-lite"/>
    </source>
</evidence>
<evidence type="ECO:0000256" key="4">
    <source>
        <dbReference type="SAM" id="SignalP"/>
    </source>
</evidence>
<dbReference type="PANTHER" id="PTHR24366:SF170">
    <property type="entry name" value="RE50361P"/>
    <property type="match status" value="1"/>
</dbReference>
<dbReference type="AlphaFoldDB" id="A0A9N9MD50"/>
<keyword evidence="2" id="KW-0677">Repeat</keyword>
<evidence type="ECO:0000256" key="2">
    <source>
        <dbReference type="ARBA" id="ARBA00022737"/>
    </source>
</evidence>
<dbReference type="InterPro" id="IPR032675">
    <property type="entry name" value="LRR_dom_sf"/>
</dbReference>
<gene>
    <name evidence="5" type="ORF">CEUTPL_LOCUS622</name>
</gene>
<dbReference type="Gene3D" id="3.80.10.10">
    <property type="entry name" value="Ribonuclease Inhibitor"/>
    <property type="match status" value="1"/>
</dbReference>
<evidence type="ECO:0000256" key="1">
    <source>
        <dbReference type="ARBA" id="ARBA00022614"/>
    </source>
</evidence>
<feature type="compositionally biased region" description="Pro residues" evidence="3">
    <location>
        <begin position="412"/>
        <end position="424"/>
    </location>
</feature>
<dbReference type="OrthoDB" id="6758089at2759"/>
<evidence type="ECO:0000313" key="6">
    <source>
        <dbReference type="Proteomes" id="UP001152799"/>
    </source>
</evidence>
<dbReference type="Pfam" id="PF13855">
    <property type="entry name" value="LRR_8"/>
    <property type="match status" value="1"/>
</dbReference>
<evidence type="ECO:0000313" key="5">
    <source>
        <dbReference type="EMBL" id="CAG9759885.1"/>
    </source>
</evidence>
<dbReference type="PANTHER" id="PTHR24366">
    <property type="entry name" value="IG(IMMUNOGLOBULIN) AND LRR(LEUCINE RICH REPEAT) DOMAINS"/>
    <property type="match status" value="1"/>
</dbReference>
<dbReference type="EMBL" id="OU892277">
    <property type="protein sequence ID" value="CAG9759885.1"/>
    <property type="molecule type" value="Genomic_DNA"/>
</dbReference>
<keyword evidence="1" id="KW-0433">Leucine-rich repeat</keyword>
<feature type="chain" id="PRO_5040227891" evidence="4">
    <location>
        <begin position="18"/>
        <end position="480"/>
    </location>
</feature>
<dbReference type="InterPro" id="IPR001611">
    <property type="entry name" value="Leu-rich_rpt"/>
</dbReference>
<reference evidence="5" key="1">
    <citation type="submission" date="2022-01" db="EMBL/GenBank/DDBJ databases">
        <authorList>
            <person name="King R."/>
        </authorList>
    </citation>
    <scope>NUCLEOTIDE SEQUENCE</scope>
</reference>
<organism evidence="5 6">
    <name type="scientific">Ceutorhynchus assimilis</name>
    <name type="common">cabbage seed weevil</name>
    <dbReference type="NCBI Taxonomy" id="467358"/>
    <lineage>
        <taxon>Eukaryota</taxon>
        <taxon>Metazoa</taxon>
        <taxon>Ecdysozoa</taxon>
        <taxon>Arthropoda</taxon>
        <taxon>Hexapoda</taxon>
        <taxon>Insecta</taxon>
        <taxon>Pterygota</taxon>
        <taxon>Neoptera</taxon>
        <taxon>Endopterygota</taxon>
        <taxon>Coleoptera</taxon>
        <taxon>Polyphaga</taxon>
        <taxon>Cucujiformia</taxon>
        <taxon>Curculionidae</taxon>
        <taxon>Ceutorhynchinae</taxon>
        <taxon>Ceutorhynchus</taxon>
    </lineage>
</organism>
<dbReference type="SUPFAM" id="SSF52058">
    <property type="entry name" value="L domain-like"/>
    <property type="match status" value="1"/>
</dbReference>
<name>A0A9N9MD50_9CUCU</name>
<feature type="region of interest" description="Disordered" evidence="3">
    <location>
        <begin position="409"/>
        <end position="453"/>
    </location>
</feature>
<keyword evidence="6" id="KW-1185">Reference proteome</keyword>